<dbReference type="GO" id="GO:0031902">
    <property type="term" value="C:late endosome membrane"/>
    <property type="evidence" value="ECO:0007669"/>
    <property type="project" value="UniProtKB-SubCell"/>
</dbReference>
<evidence type="ECO:0000256" key="8">
    <source>
        <dbReference type="SAM" id="MobiDB-lite"/>
    </source>
</evidence>
<protein>
    <submittedName>
        <fullName evidence="10">Putative lipopolysaccharide-induced tumor necrosis factor-alpha factor protein isoform x2</fullName>
    </submittedName>
</protein>
<evidence type="ECO:0000256" key="1">
    <source>
        <dbReference type="ARBA" id="ARBA00004414"/>
    </source>
</evidence>
<sequence>MNQQPPPYNPGYGFAPGYGPPPAAPPSYAEASGGVPPSSPFQGQPVGKTAPTIVTTVVPLGPHPTHMICPHCHVEIESTTKREPGIVAYISGIIIFLMGCWCGCCLIPCCIDSCVDVHHDCPNCGAYLGRFRR</sequence>
<feature type="region of interest" description="Disordered" evidence="8">
    <location>
        <begin position="1"/>
        <end position="48"/>
    </location>
</feature>
<dbReference type="RefSeq" id="XP_073975343.1">
    <property type="nucleotide sequence ID" value="XM_074119242.1"/>
</dbReference>
<dbReference type="RefSeq" id="XP_073975344.1">
    <property type="nucleotide sequence ID" value="XM_074119243.1"/>
</dbReference>
<dbReference type="AlphaFoldDB" id="A0A4P6DH13"/>
<dbReference type="GO" id="GO:0005765">
    <property type="term" value="C:lysosomal membrane"/>
    <property type="evidence" value="ECO:0007669"/>
    <property type="project" value="UniProtKB-SubCell"/>
</dbReference>
<evidence type="ECO:0000259" key="9">
    <source>
        <dbReference type="PROSITE" id="PS51837"/>
    </source>
</evidence>
<name>A0A4P6DH13_RHOPR</name>
<evidence type="ECO:0000256" key="4">
    <source>
        <dbReference type="ARBA" id="ARBA00005975"/>
    </source>
</evidence>
<evidence type="ECO:0000313" key="10">
    <source>
        <dbReference type="EMBL" id="MOY46131.1"/>
    </source>
</evidence>
<comment type="similarity">
    <text evidence="4">Belongs to the CDIP1/LITAF family.</text>
</comment>
<proteinExistence type="inferred from homology"/>
<evidence type="ECO:0000256" key="2">
    <source>
        <dbReference type="ARBA" id="ARBA00004481"/>
    </source>
</evidence>
<evidence type="ECO:0000256" key="3">
    <source>
        <dbReference type="ARBA" id="ARBA00004630"/>
    </source>
</evidence>
<keyword evidence="7" id="KW-0472">Membrane</keyword>
<dbReference type="GO" id="GO:0008270">
    <property type="term" value="F:zinc ion binding"/>
    <property type="evidence" value="ECO:0007669"/>
    <property type="project" value="TreeGrafter"/>
</dbReference>
<reference evidence="10" key="1">
    <citation type="submission" date="2019-04" db="EMBL/GenBank/DDBJ databases">
        <title>Analysis of the testis transcriptome of the Chagas disease vector Rhodnius prolixus.</title>
        <authorList>
            <person name="Cesar J."/>
            <person name="Ribeiro J.M."/>
            <person name="Pereira M.H."/>
            <person name="Araujo R.N."/>
            <person name="Gontijo N.F."/>
            <person name="Pessoa G."/>
            <person name="Sant'Anna M.V."/>
            <person name="Sorgine M.H."/>
            <person name="Majerowicz D."/>
            <person name="Carvalho A.B."/>
            <person name="Braz G."/>
            <person name="Mesquita R."/>
            <person name="Lagerblad P.O."/>
            <person name="Koerich L.B."/>
        </authorList>
    </citation>
    <scope>NUCLEOTIDE SEQUENCE</scope>
</reference>
<evidence type="ECO:0000256" key="5">
    <source>
        <dbReference type="ARBA" id="ARBA00022723"/>
    </source>
</evidence>
<accession>A0A4P6DH13</accession>
<dbReference type="SMART" id="SM00714">
    <property type="entry name" value="LITAF"/>
    <property type="match status" value="1"/>
</dbReference>
<dbReference type="Pfam" id="PF10601">
    <property type="entry name" value="zf-LITAF-like"/>
    <property type="match status" value="1"/>
</dbReference>
<keyword evidence="5" id="KW-0479">Metal-binding</keyword>
<evidence type="ECO:0000256" key="6">
    <source>
        <dbReference type="ARBA" id="ARBA00022833"/>
    </source>
</evidence>
<dbReference type="InterPro" id="IPR006629">
    <property type="entry name" value="LITAF"/>
</dbReference>
<keyword evidence="6" id="KW-0862">Zinc</keyword>
<dbReference type="PANTHER" id="PTHR23292">
    <property type="entry name" value="LIPOPOLYSACCHARIDE-INDUCED TUMOR NECROSIS FACTOR-ALPHA FACTOR"/>
    <property type="match status" value="1"/>
</dbReference>
<organism evidence="10">
    <name type="scientific">Rhodnius prolixus</name>
    <name type="common">Triatomid bug</name>
    <dbReference type="NCBI Taxonomy" id="13249"/>
    <lineage>
        <taxon>Eukaryota</taxon>
        <taxon>Metazoa</taxon>
        <taxon>Ecdysozoa</taxon>
        <taxon>Arthropoda</taxon>
        <taxon>Hexapoda</taxon>
        <taxon>Insecta</taxon>
        <taxon>Pterygota</taxon>
        <taxon>Neoptera</taxon>
        <taxon>Paraneoptera</taxon>
        <taxon>Hemiptera</taxon>
        <taxon>Heteroptera</taxon>
        <taxon>Panheteroptera</taxon>
        <taxon>Cimicomorpha</taxon>
        <taxon>Reduviidae</taxon>
        <taxon>Triatominae</taxon>
        <taxon>Rhodnius</taxon>
    </lineage>
</organism>
<dbReference type="EMBL" id="GHKJ01001101">
    <property type="protein sequence ID" value="MOY46131.1"/>
    <property type="molecule type" value="Transcribed_RNA"/>
</dbReference>
<comment type="subcellular location">
    <subcellularLocation>
        <location evidence="2">Endosome membrane</location>
        <topology evidence="2">Peripheral membrane protein</topology>
    </subcellularLocation>
    <subcellularLocation>
        <location evidence="1">Late endosome membrane</location>
    </subcellularLocation>
    <subcellularLocation>
        <location evidence="3">Lysosome membrane</location>
        <topology evidence="3">Peripheral membrane protein</topology>
        <orientation evidence="3">Cytoplasmic side</orientation>
    </subcellularLocation>
</comment>
<feature type="domain" description="LITAF" evidence="9">
    <location>
        <begin position="49"/>
        <end position="133"/>
    </location>
</feature>
<evidence type="ECO:0000256" key="7">
    <source>
        <dbReference type="ARBA" id="ARBA00023136"/>
    </source>
</evidence>
<dbReference type="PROSITE" id="PS51837">
    <property type="entry name" value="LITAF"/>
    <property type="match status" value="1"/>
</dbReference>
<dbReference type="GeneID" id="141449642"/>
<dbReference type="PANTHER" id="PTHR23292:SF6">
    <property type="entry name" value="FI16602P1-RELATED"/>
    <property type="match status" value="1"/>
</dbReference>
<dbReference type="InterPro" id="IPR037519">
    <property type="entry name" value="LITAF_fam"/>
</dbReference>